<sequence>MTTLFNDVHFASPKQNEAFDWFENDPRLTEPDIGSMPLFKDSRRCHHRSRAIEETLGVIHAAPFRIFACVFSELAPARLTGRITQLEGERLRVHQLVESNRQTEKEEWERAINYWVDLICANPPPNSTFDESWFREKSVMTNRDNMTAIGMCLFPAEAFG</sequence>
<proteinExistence type="predicted"/>
<accession>G2XTV9</accession>
<protein>
    <submittedName>
        <fullName evidence="1">Uncharacterized protein</fullName>
    </submittedName>
</protein>
<name>G2XTV9_BOTF4</name>
<evidence type="ECO:0000313" key="2">
    <source>
        <dbReference type="Proteomes" id="UP000008177"/>
    </source>
</evidence>
<dbReference type="Proteomes" id="UP000008177">
    <property type="component" value="Unplaced contigs"/>
</dbReference>
<reference evidence="2" key="1">
    <citation type="journal article" date="2011" name="PLoS Genet.">
        <title>Genomic analysis of the necrotrophic fungal pathogens Sclerotinia sclerotiorum and Botrytis cinerea.</title>
        <authorList>
            <person name="Amselem J."/>
            <person name="Cuomo C.A."/>
            <person name="van Kan J.A."/>
            <person name="Viaud M."/>
            <person name="Benito E.P."/>
            <person name="Couloux A."/>
            <person name="Coutinho P.M."/>
            <person name="de Vries R.P."/>
            <person name="Dyer P.S."/>
            <person name="Fillinger S."/>
            <person name="Fournier E."/>
            <person name="Gout L."/>
            <person name="Hahn M."/>
            <person name="Kohn L."/>
            <person name="Lapalu N."/>
            <person name="Plummer K.M."/>
            <person name="Pradier J.M."/>
            <person name="Quevillon E."/>
            <person name="Sharon A."/>
            <person name="Simon A."/>
            <person name="ten Have A."/>
            <person name="Tudzynski B."/>
            <person name="Tudzynski P."/>
            <person name="Wincker P."/>
            <person name="Andrew M."/>
            <person name="Anthouard V."/>
            <person name="Beever R.E."/>
            <person name="Beffa R."/>
            <person name="Benoit I."/>
            <person name="Bouzid O."/>
            <person name="Brault B."/>
            <person name="Chen Z."/>
            <person name="Choquer M."/>
            <person name="Collemare J."/>
            <person name="Cotton P."/>
            <person name="Danchin E.G."/>
            <person name="Da Silva C."/>
            <person name="Gautier A."/>
            <person name="Giraud C."/>
            <person name="Giraud T."/>
            <person name="Gonzalez C."/>
            <person name="Grossetete S."/>
            <person name="Guldener U."/>
            <person name="Henrissat B."/>
            <person name="Howlett B.J."/>
            <person name="Kodira C."/>
            <person name="Kretschmer M."/>
            <person name="Lappartient A."/>
            <person name="Leroch M."/>
            <person name="Levis C."/>
            <person name="Mauceli E."/>
            <person name="Neuveglise C."/>
            <person name="Oeser B."/>
            <person name="Pearson M."/>
            <person name="Poulain J."/>
            <person name="Poussereau N."/>
            <person name="Quesneville H."/>
            <person name="Rascle C."/>
            <person name="Schumacher J."/>
            <person name="Segurens B."/>
            <person name="Sexton A."/>
            <person name="Silva E."/>
            <person name="Sirven C."/>
            <person name="Soanes D.M."/>
            <person name="Talbot N.J."/>
            <person name="Templeton M."/>
            <person name="Yandava C."/>
            <person name="Yarden O."/>
            <person name="Zeng Q."/>
            <person name="Rollins J.A."/>
            <person name="Lebrun M.H."/>
            <person name="Dickman M."/>
        </authorList>
    </citation>
    <scope>NUCLEOTIDE SEQUENCE [LARGE SCALE GENOMIC DNA]</scope>
    <source>
        <strain evidence="2">T4</strain>
    </source>
</reference>
<dbReference type="STRING" id="999810.G2XTV9"/>
<dbReference type="OrthoDB" id="3469466at2759"/>
<evidence type="ECO:0000313" key="1">
    <source>
        <dbReference type="EMBL" id="CCD43929.1"/>
    </source>
</evidence>
<dbReference type="HOGENOM" id="CLU_1651885_0_0_1"/>
<dbReference type="InParanoid" id="G2XTV9"/>
<organism evidence="1 2">
    <name type="scientific">Botryotinia fuckeliana (strain T4)</name>
    <name type="common">Noble rot fungus</name>
    <name type="synonym">Botrytis cinerea</name>
    <dbReference type="NCBI Taxonomy" id="999810"/>
    <lineage>
        <taxon>Eukaryota</taxon>
        <taxon>Fungi</taxon>
        <taxon>Dikarya</taxon>
        <taxon>Ascomycota</taxon>
        <taxon>Pezizomycotina</taxon>
        <taxon>Leotiomycetes</taxon>
        <taxon>Helotiales</taxon>
        <taxon>Sclerotiniaceae</taxon>
        <taxon>Botrytis</taxon>
    </lineage>
</organism>
<dbReference type="EMBL" id="FQ790267">
    <property type="protein sequence ID" value="CCD43929.1"/>
    <property type="molecule type" value="Genomic_DNA"/>
</dbReference>
<gene>
    <name evidence="1" type="ORF">BofuT4_P061390.1</name>
</gene>
<dbReference type="AlphaFoldDB" id="G2XTV9"/>